<keyword evidence="3" id="KW-1185">Reference proteome</keyword>
<name>A0ABQ8AG75_BRANA</name>
<sequence length="75" mass="8760">MGLELFLIDQKEQQSNTFIPANHIACYEDDLNAGVVYKIKNFLVINNKTSYKVFSHKFLIQFTQQTVIDQKVYKS</sequence>
<dbReference type="InterPro" id="IPR003871">
    <property type="entry name" value="RFA1B/D_OB_1st"/>
</dbReference>
<evidence type="ECO:0000259" key="1">
    <source>
        <dbReference type="Pfam" id="PF02721"/>
    </source>
</evidence>
<evidence type="ECO:0000313" key="3">
    <source>
        <dbReference type="Proteomes" id="UP000824890"/>
    </source>
</evidence>
<comment type="caution">
    <text evidence="2">The sequence shown here is derived from an EMBL/GenBank/DDBJ whole genome shotgun (WGS) entry which is preliminary data.</text>
</comment>
<protein>
    <recommendedName>
        <fullName evidence="1">Replication protein A 70 kDa DNA-binding subunit B/D first OB fold domain-containing protein</fullName>
    </recommendedName>
</protein>
<dbReference type="InterPro" id="IPR012340">
    <property type="entry name" value="NA-bd_OB-fold"/>
</dbReference>
<evidence type="ECO:0000313" key="2">
    <source>
        <dbReference type="EMBL" id="KAH0891526.1"/>
    </source>
</evidence>
<feature type="domain" description="Replication protein A 70 kDa DNA-binding subunit B/D first OB fold" evidence="1">
    <location>
        <begin position="3"/>
        <end position="70"/>
    </location>
</feature>
<dbReference type="Gene3D" id="2.40.50.140">
    <property type="entry name" value="Nucleic acid-binding proteins"/>
    <property type="match status" value="1"/>
</dbReference>
<organism evidence="2 3">
    <name type="scientific">Brassica napus</name>
    <name type="common">Rape</name>
    <dbReference type="NCBI Taxonomy" id="3708"/>
    <lineage>
        <taxon>Eukaryota</taxon>
        <taxon>Viridiplantae</taxon>
        <taxon>Streptophyta</taxon>
        <taxon>Embryophyta</taxon>
        <taxon>Tracheophyta</taxon>
        <taxon>Spermatophyta</taxon>
        <taxon>Magnoliopsida</taxon>
        <taxon>eudicotyledons</taxon>
        <taxon>Gunneridae</taxon>
        <taxon>Pentapetalae</taxon>
        <taxon>rosids</taxon>
        <taxon>malvids</taxon>
        <taxon>Brassicales</taxon>
        <taxon>Brassicaceae</taxon>
        <taxon>Brassiceae</taxon>
        <taxon>Brassica</taxon>
    </lineage>
</organism>
<dbReference type="EMBL" id="JAGKQM010000013">
    <property type="protein sequence ID" value="KAH0891526.1"/>
    <property type="molecule type" value="Genomic_DNA"/>
</dbReference>
<dbReference type="Proteomes" id="UP000824890">
    <property type="component" value="Unassembled WGS sequence"/>
</dbReference>
<accession>A0ABQ8AG75</accession>
<gene>
    <name evidence="2" type="ORF">HID58_053955</name>
</gene>
<proteinExistence type="predicted"/>
<dbReference type="Pfam" id="PF02721">
    <property type="entry name" value="DUF223"/>
    <property type="match status" value="1"/>
</dbReference>
<reference evidence="2 3" key="1">
    <citation type="submission" date="2021-05" db="EMBL/GenBank/DDBJ databases">
        <title>Genome Assembly of Synthetic Allotetraploid Brassica napus Reveals Homoeologous Exchanges between Subgenomes.</title>
        <authorList>
            <person name="Davis J.T."/>
        </authorList>
    </citation>
    <scope>NUCLEOTIDE SEQUENCE [LARGE SCALE GENOMIC DNA]</scope>
    <source>
        <strain evidence="3">cv. Da-Ae</strain>
        <tissue evidence="2">Seedling</tissue>
    </source>
</reference>